<dbReference type="EMBL" id="CP006254">
    <property type="protein sequence ID" value="AGT33258.1"/>
    <property type="molecule type" value="Genomic_DNA"/>
</dbReference>
<name>S5ZS51_GEOG3</name>
<proteinExistence type="predicted"/>
<dbReference type="AlphaFoldDB" id="S5ZS51"/>
<dbReference type="Proteomes" id="UP000015500">
    <property type="component" value="Chromosome"/>
</dbReference>
<keyword evidence="2" id="KW-1185">Reference proteome</keyword>
<protein>
    <submittedName>
        <fullName evidence="1">Uncharacterized protein</fullName>
    </submittedName>
</protein>
<accession>S5ZS51</accession>
<organism evidence="1 2">
    <name type="scientific">Geobacillus genomosp. 3</name>
    <dbReference type="NCBI Taxonomy" id="1921421"/>
    <lineage>
        <taxon>Bacteria</taxon>
        <taxon>Bacillati</taxon>
        <taxon>Bacillota</taxon>
        <taxon>Bacilli</taxon>
        <taxon>Bacillales</taxon>
        <taxon>Anoxybacillaceae</taxon>
        <taxon>Geobacillus</taxon>
    </lineage>
</organism>
<sequence>MTTRFTAVRHAAARPKRRKKRLFPFAGEEAFFMA</sequence>
<gene>
    <name evidence="1" type="ORF">M493_15210</name>
</gene>
<reference evidence="1 2" key="1">
    <citation type="journal article" date="2014" name="Genome Announc.">
        <title>Complete Genome Sequence of the Thermophilic Polychlorinated Biphenyl Degrader Geobacillus sp. Strain JF8 (NBRC 109937).</title>
        <authorList>
            <person name="Shintani M."/>
            <person name="Ohtsubo Y."/>
            <person name="Fukuda K."/>
            <person name="Hosoyama A."/>
            <person name="Ohji S."/>
            <person name="Yamazoe A."/>
            <person name="Fujita N."/>
            <person name="Nagata Y."/>
            <person name="Tsuda M."/>
            <person name="Hatta T."/>
            <person name="Kimbara K."/>
        </authorList>
    </citation>
    <scope>NUCLEOTIDE SEQUENCE [LARGE SCALE GENOMIC DNA]</scope>
    <source>
        <strain evidence="1 2">JF8</strain>
    </source>
</reference>
<evidence type="ECO:0000313" key="1">
    <source>
        <dbReference type="EMBL" id="AGT33258.1"/>
    </source>
</evidence>
<evidence type="ECO:0000313" key="2">
    <source>
        <dbReference type="Proteomes" id="UP000015500"/>
    </source>
</evidence>
<dbReference type="KEGG" id="gjf:M493_15210"/>
<dbReference type="STRING" id="1921421.M493_15210"/>
<dbReference type="HOGENOM" id="CLU_3373955_0_0_9"/>